<dbReference type="SFLD" id="SFLDS00032">
    <property type="entry name" value="Radical_SAM_3-amino-3-carboxyp"/>
    <property type="match status" value="1"/>
</dbReference>
<dbReference type="InterPro" id="IPR042264">
    <property type="entry name" value="DPH1/DPH2_2"/>
</dbReference>
<dbReference type="InParanoid" id="L0HA72"/>
<comment type="cofactor">
    <cofactor evidence="1 10">
        <name>[4Fe-4S] cluster</name>
        <dbReference type="ChEBI" id="CHEBI:49883"/>
    </cofactor>
</comment>
<evidence type="ECO:0000256" key="2">
    <source>
        <dbReference type="ARBA" id="ARBA00005156"/>
    </source>
</evidence>
<reference evidence="11 12" key="2">
    <citation type="journal article" date="2014" name="Genome Announc.">
        <title>Complete Genome Sequence of Methanoregula formicica SMSPT, a Mesophilic Hydrogenotrophic Methanogen Isolated from a Methanogenic Upflow Anaerobic Sludge Blanket Reactor.</title>
        <authorList>
            <person name="Yamamoto K."/>
            <person name="Tamaki H."/>
            <person name="Cadillo-Quiroz H."/>
            <person name="Imachi H."/>
            <person name="Kyrpides N."/>
            <person name="Woyke T."/>
            <person name="Goodwin L."/>
            <person name="Zinder S.H."/>
            <person name="Kamagata Y."/>
            <person name="Liu W.T."/>
        </authorList>
    </citation>
    <scope>NUCLEOTIDE SEQUENCE [LARGE SCALE GENOMIC DNA]</scope>
    <source>
        <strain evidence="12">DSM 22288 / NBRC 105244 / SMSP</strain>
    </source>
</reference>
<comment type="similarity">
    <text evidence="10">Belongs to the DPH1/DPH2 family.</text>
</comment>
<dbReference type="HOGENOM" id="CLU_037146_0_0_2"/>
<keyword evidence="12" id="KW-1185">Reference proteome</keyword>
<evidence type="ECO:0000313" key="12">
    <source>
        <dbReference type="Proteomes" id="UP000010824"/>
    </source>
</evidence>
<dbReference type="FunCoup" id="L0HA72">
    <property type="interactions" value="120"/>
</dbReference>
<evidence type="ECO:0000256" key="1">
    <source>
        <dbReference type="ARBA" id="ARBA00001966"/>
    </source>
</evidence>
<dbReference type="PANTHER" id="PTHR10762:SF1">
    <property type="entry name" value="2-(3-AMINO-3-CARBOXYPROPYL)HISTIDINE SYNTHASE SUBUNIT 1"/>
    <property type="match status" value="1"/>
</dbReference>
<dbReference type="GO" id="GO:0090560">
    <property type="term" value="F:2-(3-amino-3-carboxypropyl)histidine synthase activity"/>
    <property type="evidence" value="ECO:0007669"/>
    <property type="project" value="UniProtKB-UniRule"/>
</dbReference>
<dbReference type="InterPro" id="IPR035435">
    <property type="entry name" value="DPH1/DPH2_euk_archaea"/>
</dbReference>
<evidence type="ECO:0000256" key="4">
    <source>
        <dbReference type="ARBA" id="ARBA00022679"/>
    </source>
</evidence>
<keyword evidence="7 10" id="KW-0408">Iron</keyword>
<evidence type="ECO:0000256" key="9">
    <source>
        <dbReference type="ARBA" id="ARBA00048403"/>
    </source>
</evidence>
<keyword evidence="10" id="KW-0004">4Fe-4S</keyword>
<dbReference type="InterPro" id="IPR042265">
    <property type="entry name" value="DPH1/DPH2_3"/>
</dbReference>
<accession>L0HA72</accession>
<dbReference type="UniPathway" id="UPA00559"/>
<dbReference type="EC" id="2.5.1.108" evidence="3 10"/>
<dbReference type="OrthoDB" id="314at2157"/>
<proteinExistence type="inferred from homology"/>
<dbReference type="Gene3D" id="3.40.50.11850">
    <property type="entry name" value="Diphthamide synthesis DPH1/DPH2 domain 2"/>
    <property type="match status" value="1"/>
</dbReference>
<dbReference type="GO" id="GO:0046872">
    <property type="term" value="F:metal ion binding"/>
    <property type="evidence" value="ECO:0007669"/>
    <property type="project" value="UniProtKB-KW"/>
</dbReference>
<dbReference type="InterPro" id="IPR016435">
    <property type="entry name" value="DPH1/DPH2"/>
</dbReference>
<dbReference type="STRING" id="593750.Metfor_0585"/>
<organism evidence="11 12">
    <name type="scientific">Methanoregula formicica (strain DSM 22288 / NBRC 105244 / SMSP)</name>
    <dbReference type="NCBI Taxonomy" id="593750"/>
    <lineage>
        <taxon>Archaea</taxon>
        <taxon>Methanobacteriati</taxon>
        <taxon>Methanobacteriota</taxon>
        <taxon>Stenosarchaea group</taxon>
        <taxon>Methanomicrobia</taxon>
        <taxon>Methanomicrobiales</taxon>
        <taxon>Methanoregulaceae</taxon>
        <taxon>Methanoregula</taxon>
    </lineage>
</organism>
<dbReference type="InterPro" id="IPR042263">
    <property type="entry name" value="DPH1/DPH2_1"/>
</dbReference>
<dbReference type="GO" id="GO:0051539">
    <property type="term" value="F:4 iron, 4 sulfur cluster binding"/>
    <property type="evidence" value="ECO:0007669"/>
    <property type="project" value="UniProtKB-UniRule"/>
</dbReference>
<sequence length="315" mass="34127">MLSSGISELIQELKTRGARRVALQFPEGLKRKAARYAAGLREAGFDVMVSGDPCYGACDLALDTLADADVLVHVGHTPVDNRDRVIFIPYSVDFDVTILEKALPLLKEKTVSLVTTVQHVHLVPAMEEFLRSRGIDTRVAEGKGRTPCRGQVLGCSFSAAKDAGADEILYVGTGLFHPIGIALSTKKRVVALDPLSGICSEVSGETLLRRRFAIIEKAKAAKNTAIILSTKSGQARKELAEGLAALSPGAVIVTMQEVSPDELTNLGFGCYVNTACPRLAYDDQVRFPVPVLSPQEFEIVCGKRRWDDYTVDEIP</sequence>
<dbReference type="Proteomes" id="UP000010824">
    <property type="component" value="Chromosome"/>
</dbReference>
<comment type="pathway">
    <text evidence="2 10">Protein modification; peptidyl-diphthamide biosynthesis.</text>
</comment>
<dbReference type="Gene3D" id="3.40.50.11860">
    <property type="entry name" value="Diphthamide synthesis DPH1/DPH2 domain 3"/>
    <property type="match status" value="1"/>
</dbReference>
<dbReference type="RefSeq" id="WP_015284611.1">
    <property type="nucleotide sequence ID" value="NC_019943.1"/>
</dbReference>
<dbReference type="EMBL" id="CP003167">
    <property type="protein sequence ID" value="AGB01647.1"/>
    <property type="molecule type" value="Genomic_DNA"/>
</dbReference>
<dbReference type="eggNOG" id="arCOG04112">
    <property type="taxonomic scope" value="Archaea"/>
</dbReference>
<dbReference type="PIRSF" id="PIRSF004967">
    <property type="entry name" value="DPH1"/>
    <property type="match status" value="1"/>
</dbReference>
<evidence type="ECO:0000256" key="5">
    <source>
        <dbReference type="ARBA" id="ARBA00022691"/>
    </source>
</evidence>
<dbReference type="AlphaFoldDB" id="L0HA72"/>
<keyword evidence="4 10" id="KW-0808">Transferase</keyword>
<keyword evidence="8 10" id="KW-0411">Iron-sulfur</keyword>
<dbReference type="NCBIfam" id="TIGR00322">
    <property type="entry name" value="diphth2_R"/>
    <property type="match status" value="1"/>
</dbReference>
<reference evidence="12" key="1">
    <citation type="submission" date="2011-12" db="EMBL/GenBank/DDBJ databases">
        <title>Complete sequence of Methanoregula formicicum SMSP.</title>
        <authorList>
            <person name="Lucas S."/>
            <person name="Han J."/>
            <person name="Lapidus A."/>
            <person name="Cheng J.-F."/>
            <person name="Goodwin L."/>
            <person name="Pitluck S."/>
            <person name="Peters L."/>
            <person name="Ovchinnikova G."/>
            <person name="Teshima H."/>
            <person name="Detter J.C."/>
            <person name="Han C."/>
            <person name="Tapia R."/>
            <person name="Land M."/>
            <person name="Hauser L."/>
            <person name="Kyrpides N."/>
            <person name="Ivanova N."/>
            <person name="Pagani I."/>
            <person name="Imachi H."/>
            <person name="Tamaki H."/>
            <person name="Sekiguchi Y."/>
            <person name="Kamagata Y."/>
            <person name="Cadillo-Quiroz H."/>
            <person name="Zinder S."/>
            <person name="Liu W.-T."/>
            <person name="Woyke T."/>
        </authorList>
    </citation>
    <scope>NUCLEOTIDE SEQUENCE [LARGE SCALE GENOMIC DNA]</scope>
    <source>
        <strain evidence="12">DSM 22288 / NBRC 105244 / SMSP</strain>
    </source>
</reference>
<dbReference type="KEGG" id="mfo:Metfor_0585"/>
<evidence type="ECO:0000256" key="8">
    <source>
        <dbReference type="ARBA" id="ARBA00023014"/>
    </source>
</evidence>
<evidence type="ECO:0000256" key="7">
    <source>
        <dbReference type="ARBA" id="ARBA00023004"/>
    </source>
</evidence>
<dbReference type="Gene3D" id="3.40.50.11840">
    <property type="entry name" value="Diphthamide synthesis DPH1/DPH2 domain 1"/>
    <property type="match status" value="1"/>
</dbReference>
<comment type="function">
    <text evidence="10">Catalyzes the first step of diphthamide biosynthesis, i.e. the transfer of the 3-amino-3-carboxypropyl group from S-adenosyl-L-methionine (SAM) to the C2 position of the imidazole ring of the target histidine residue in translation elongation factor 2 (EF-2).</text>
</comment>
<evidence type="ECO:0000256" key="10">
    <source>
        <dbReference type="PIRNR" id="PIRNR004967"/>
    </source>
</evidence>
<gene>
    <name evidence="11" type="ordered locus">Metfor_0585</name>
</gene>
<dbReference type="GeneID" id="14309258"/>
<evidence type="ECO:0000256" key="6">
    <source>
        <dbReference type="ARBA" id="ARBA00022723"/>
    </source>
</evidence>
<name>L0HA72_METFS</name>
<dbReference type="InterPro" id="IPR022428">
    <property type="entry name" value="Dph2_arc"/>
</dbReference>
<evidence type="ECO:0000313" key="11">
    <source>
        <dbReference type="EMBL" id="AGB01647.1"/>
    </source>
</evidence>
<comment type="catalytic activity">
    <reaction evidence="9 10">
        <text>L-histidyl-[translation elongation factor 2] + S-adenosyl-L-methionine = 2-[(3S)-amino-3-carboxypropyl]-L-histidyl-[translation elongation factor 2] + S-methyl-5'-thioadenosine + H(+)</text>
        <dbReference type="Rhea" id="RHEA:36783"/>
        <dbReference type="Rhea" id="RHEA-COMP:9748"/>
        <dbReference type="Rhea" id="RHEA-COMP:9749"/>
        <dbReference type="ChEBI" id="CHEBI:15378"/>
        <dbReference type="ChEBI" id="CHEBI:17509"/>
        <dbReference type="ChEBI" id="CHEBI:29979"/>
        <dbReference type="ChEBI" id="CHEBI:59789"/>
        <dbReference type="ChEBI" id="CHEBI:73995"/>
        <dbReference type="EC" id="2.5.1.108"/>
    </reaction>
</comment>
<keyword evidence="5 10" id="KW-0949">S-adenosyl-L-methionine</keyword>
<dbReference type="NCBIfam" id="TIGR03682">
    <property type="entry name" value="arCOG04112"/>
    <property type="match status" value="1"/>
</dbReference>
<keyword evidence="6 10" id="KW-0479">Metal-binding</keyword>
<dbReference type="PANTHER" id="PTHR10762">
    <property type="entry name" value="DIPHTHAMIDE BIOSYNTHESIS PROTEIN"/>
    <property type="match status" value="1"/>
</dbReference>
<protein>
    <recommendedName>
        <fullName evidence="3 10">2-(3-amino-3-carboxypropyl)histidine synthase</fullName>
        <ecNumber evidence="3 10">2.5.1.108</ecNumber>
    </recommendedName>
</protein>
<dbReference type="Pfam" id="PF01866">
    <property type="entry name" value="Diphthamide_syn"/>
    <property type="match status" value="1"/>
</dbReference>
<evidence type="ECO:0000256" key="3">
    <source>
        <dbReference type="ARBA" id="ARBA00012221"/>
    </source>
</evidence>
<dbReference type="GO" id="GO:0017183">
    <property type="term" value="P:protein histidyl modification to diphthamide"/>
    <property type="evidence" value="ECO:0007669"/>
    <property type="project" value="UniProtKB-UniRule"/>
</dbReference>